<protein>
    <submittedName>
        <fullName evidence="1">Uncharacterized protein</fullName>
    </submittedName>
</protein>
<dbReference type="EMBL" id="BK014884">
    <property type="protein sequence ID" value="DAD80508.1"/>
    <property type="molecule type" value="Genomic_DNA"/>
</dbReference>
<organism evidence="1">
    <name type="scientific">Siphoviridae sp. ctYh54</name>
    <dbReference type="NCBI Taxonomy" id="2826379"/>
    <lineage>
        <taxon>Viruses</taxon>
        <taxon>Duplodnaviria</taxon>
        <taxon>Heunggongvirae</taxon>
        <taxon>Uroviricota</taxon>
        <taxon>Caudoviricetes</taxon>
    </lineage>
</organism>
<sequence length="42" mass="4984">MLDCHYTEPSQKEGLTLNCQYPMYQKLIFGRFLLLQMIVDAM</sequence>
<accession>A0A8S5ME58</accession>
<name>A0A8S5ME58_9CAUD</name>
<proteinExistence type="predicted"/>
<evidence type="ECO:0000313" key="1">
    <source>
        <dbReference type="EMBL" id="DAD80508.1"/>
    </source>
</evidence>
<reference evidence="1" key="1">
    <citation type="journal article" date="2021" name="Proc. Natl. Acad. Sci. U.S.A.">
        <title>A Catalog of Tens of Thousands of Viruses from Human Metagenomes Reveals Hidden Associations with Chronic Diseases.</title>
        <authorList>
            <person name="Tisza M.J."/>
            <person name="Buck C.B."/>
        </authorList>
    </citation>
    <scope>NUCLEOTIDE SEQUENCE</scope>
    <source>
        <strain evidence="1">CtYh54</strain>
    </source>
</reference>